<reference evidence="2" key="2">
    <citation type="submission" date="2015-01" db="EMBL/GenBank/DDBJ databases">
        <title>Evolutionary Origins and Diversification of the Mycorrhizal Mutualists.</title>
        <authorList>
            <consortium name="DOE Joint Genome Institute"/>
            <consortium name="Mycorrhizal Genomics Consortium"/>
            <person name="Kohler A."/>
            <person name="Kuo A."/>
            <person name="Nagy L.G."/>
            <person name="Floudas D."/>
            <person name="Copeland A."/>
            <person name="Barry K.W."/>
            <person name="Cichocki N."/>
            <person name="Veneault-Fourrey C."/>
            <person name="LaButti K."/>
            <person name="Lindquist E.A."/>
            <person name="Lipzen A."/>
            <person name="Lundell T."/>
            <person name="Morin E."/>
            <person name="Murat C."/>
            <person name="Riley R."/>
            <person name="Ohm R."/>
            <person name="Sun H."/>
            <person name="Tunlid A."/>
            <person name="Henrissat B."/>
            <person name="Grigoriev I.V."/>
            <person name="Hibbett D.S."/>
            <person name="Martin F."/>
        </authorList>
    </citation>
    <scope>NUCLEOTIDE SEQUENCE [LARGE SCALE GENOMIC DNA]</scope>
    <source>
        <strain evidence="2">UH-Slu-Lm8-n1</strain>
    </source>
</reference>
<dbReference type="InParanoid" id="A0A0C9Z4M0"/>
<evidence type="ECO:0000313" key="1">
    <source>
        <dbReference type="EMBL" id="KIK32385.1"/>
    </source>
</evidence>
<sequence>EIPTDFLRDDAAIFMRLSDPHNPQRVIWITKRVQFGKDLTPEELESARNLIGKYADIFAGSLKEVLPVPGAIHKLNIPDGTTFNLRVQQCPLTPPQIQFLHGKVDEMLEAGIIEHAPPELVKCCANTVLAKKAH</sequence>
<dbReference type="AlphaFoldDB" id="A0A0C9Z4M0"/>
<gene>
    <name evidence="1" type="ORF">CY34DRAFT_63853</name>
</gene>
<keyword evidence="2" id="KW-1185">Reference proteome</keyword>
<dbReference type="OrthoDB" id="3363652at2759"/>
<name>A0A0C9Z4M0_9AGAM</name>
<proteinExistence type="predicted"/>
<dbReference type="Proteomes" id="UP000054485">
    <property type="component" value="Unassembled WGS sequence"/>
</dbReference>
<accession>A0A0C9Z4M0</accession>
<dbReference type="HOGENOM" id="CLU_119163_0_1_1"/>
<organism evidence="1 2">
    <name type="scientific">Suillus luteus UH-Slu-Lm8-n1</name>
    <dbReference type="NCBI Taxonomy" id="930992"/>
    <lineage>
        <taxon>Eukaryota</taxon>
        <taxon>Fungi</taxon>
        <taxon>Dikarya</taxon>
        <taxon>Basidiomycota</taxon>
        <taxon>Agaricomycotina</taxon>
        <taxon>Agaricomycetes</taxon>
        <taxon>Agaricomycetidae</taxon>
        <taxon>Boletales</taxon>
        <taxon>Suillineae</taxon>
        <taxon>Suillaceae</taxon>
        <taxon>Suillus</taxon>
    </lineage>
</organism>
<dbReference type="STRING" id="930992.A0A0C9Z4M0"/>
<feature type="non-terminal residue" evidence="1">
    <location>
        <position position="1"/>
    </location>
</feature>
<feature type="non-terminal residue" evidence="1">
    <location>
        <position position="134"/>
    </location>
</feature>
<protein>
    <submittedName>
        <fullName evidence="1">Uncharacterized protein</fullName>
    </submittedName>
</protein>
<evidence type="ECO:0000313" key="2">
    <source>
        <dbReference type="Proteomes" id="UP000054485"/>
    </source>
</evidence>
<dbReference type="EMBL" id="KN836265">
    <property type="protein sequence ID" value="KIK32385.1"/>
    <property type="molecule type" value="Genomic_DNA"/>
</dbReference>
<reference evidence="1 2" key="1">
    <citation type="submission" date="2014-04" db="EMBL/GenBank/DDBJ databases">
        <authorList>
            <consortium name="DOE Joint Genome Institute"/>
            <person name="Kuo A."/>
            <person name="Ruytinx J."/>
            <person name="Rineau F."/>
            <person name="Colpaert J."/>
            <person name="Kohler A."/>
            <person name="Nagy L.G."/>
            <person name="Floudas D."/>
            <person name="Copeland A."/>
            <person name="Barry K.W."/>
            <person name="Cichocki N."/>
            <person name="Veneault-Fourrey C."/>
            <person name="LaButti K."/>
            <person name="Lindquist E.A."/>
            <person name="Lipzen A."/>
            <person name="Lundell T."/>
            <person name="Morin E."/>
            <person name="Murat C."/>
            <person name="Sun H."/>
            <person name="Tunlid A."/>
            <person name="Henrissat B."/>
            <person name="Grigoriev I.V."/>
            <person name="Hibbett D.S."/>
            <person name="Martin F."/>
            <person name="Nordberg H.P."/>
            <person name="Cantor M.N."/>
            <person name="Hua S.X."/>
        </authorList>
    </citation>
    <scope>NUCLEOTIDE SEQUENCE [LARGE SCALE GENOMIC DNA]</scope>
    <source>
        <strain evidence="1 2">UH-Slu-Lm8-n1</strain>
    </source>
</reference>